<protein>
    <submittedName>
        <fullName evidence="3">FG-GAP repeat-containing protein</fullName>
    </submittedName>
</protein>
<feature type="domain" description="ASPIC/UnbV" evidence="2">
    <location>
        <begin position="562"/>
        <end position="628"/>
    </location>
</feature>
<keyword evidence="1" id="KW-0732">Signal</keyword>
<dbReference type="EMBL" id="FXUG01000010">
    <property type="protein sequence ID" value="SMP66874.1"/>
    <property type="molecule type" value="Genomic_DNA"/>
</dbReference>
<comment type="caution">
    <text evidence="3">The sequence shown here is derived from an EMBL/GenBank/DDBJ whole genome shotgun (WGS) entry which is preliminary data.</text>
</comment>
<name>A0ABY1QF98_9BACT</name>
<dbReference type="Gene3D" id="2.130.10.130">
    <property type="entry name" value="Integrin alpha, N-terminal"/>
    <property type="match status" value="1"/>
</dbReference>
<dbReference type="PANTHER" id="PTHR16026">
    <property type="entry name" value="CARTILAGE ACIDIC PROTEIN 1"/>
    <property type="match status" value="1"/>
</dbReference>
<organism evidence="3 4">
    <name type="scientific">Neorhodopirellula lusitana</name>
    <dbReference type="NCBI Taxonomy" id="445327"/>
    <lineage>
        <taxon>Bacteria</taxon>
        <taxon>Pseudomonadati</taxon>
        <taxon>Planctomycetota</taxon>
        <taxon>Planctomycetia</taxon>
        <taxon>Pirellulales</taxon>
        <taxon>Pirellulaceae</taxon>
        <taxon>Neorhodopirellula</taxon>
    </lineage>
</organism>
<dbReference type="InterPro" id="IPR013517">
    <property type="entry name" value="FG-GAP"/>
</dbReference>
<dbReference type="SUPFAM" id="SSF69318">
    <property type="entry name" value="Integrin alpha N-terminal domain"/>
    <property type="match status" value="1"/>
</dbReference>
<proteinExistence type="predicted"/>
<sequence length="637" mass="68592">MTDSPKLPSSLDNPSVADEDVENDAVIGSALRGSMIVLAAVCLPVGVVLAYLSLSKPIEESTETAVTLPEVRQVNEATIPSLLLSDVTEESGIDFSHESGRYGERLLPETMGSGVAVLDFNGDGHEDVLLVNSQRWPWEAGGEGNDSDASESSATPTTTCKLFAGDGKFRFTDVSQQAGLDVALYGMGAAVGDFDNDGDSDVFLSAVGKNRLLRNDDGKFVDVTDQAGVSGTEEAWSTSCGFFDYDNDGLLDLFVCNYVSWSKDEDLSQEFTLDGVNRAYGPPRAFAGSFSYLYHNEGGGVFTDVSELSGIQVRNDDTEVPLGKAMGVAPVDVNSDGWMDLVVANDTVRNFLFQNNKDGTFTEVGRLSGIAFDRSTGNARGAMGIDTASFRDDGTLAIGIGNFANEPSALYMARPDRVQFIDAAMYTGLGPPTRKGLTFGLFFFDVDLDSRLDVLGANGHLEEHIAKTQASQQYKQPPQLFWNAGRDAQNELVLVPQSSVGDDFYSPIVGRGAAYADFDEDGDLDVVISTSHGKPVVFRNDQATGHHFLRVRLVGTQCNRDAIGAIATLTLDERSIARMVMPTRSYLSQCESTLTFGLGERANVDTLQVRWPDGSEEEFAIDAIDRVITLTQGQGKP</sequence>
<evidence type="ECO:0000313" key="4">
    <source>
        <dbReference type="Proteomes" id="UP001158067"/>
    </source>
</evidence>
<dbReference type="Pfam" id="PF13517">
    <property type="entry name" value="FG-GAP_3"/>
    <property type="match status" value="2"/>
</dbReference>
<evidence type="ECO:0000313" key="3">
    <source>
        <dbReference type="EMBL" id="SMP66874.1"/>
    </source>
</evidence>
<reference evidence="3 4" key="1">
    <citation type="submission" date="2017-05" db="EMBL/GenBank/DDBJ databases">
        <authorList>
            <person name="Varghese N."/>
            <person name="Submissions S."/>
        </authorList>
    </citation>
    <scope>NUCLEOTIDE SEQUENCE [LARGE SCALE GENOMIC DNA]</scope>
    <source>
        <strain evidence="3 4">DSM 25457</strain>
    </source>
</reference>
<dbReference type="InterPro" id="IPR027039">
    <property type="entry name" value="Crtac1"/>
</dbReference>
<evidence type="ECO:0000256" key="1">
    <source>
        <dbReference type="ARBA" id="ARBA00022729"/>
    </source>
</evidence>
<dbReference type="Pfam" id="PF07593">
    <property type="entry name" value="UnbV_ASPIC"/>
    <property type="match status" value="1"/>
</dbReference>
<gene>
    <name evidence="3" type="ORF">SAMN06265222_11055</name>
</gene>
<dbReference type="Proteomes" id="UP001158067">
    <property type="component" value="Unassembled WGS sequence"/>
</dbReference>
<dbReference type="RefSeq" id="WP_283433828.1">
    <property type="nucleotide sequence ID" value="NZ_FXUG01000010.1"/>
</dbReference>
<evidence type="ECO:0000259" key="2">
    <source>
        <dbReference type="Pfam" id="PF07593"/>
    </source>
</evidence>
<keyword evidence="4" id="KW-1185">Reference proteome</keyword>
<accession>A0ABY1QF98</accession>
<dbReference type="PANTHER" id="PTHR16026:SF0">
    <property type="entry name" value="CARTILAGE ACIDIC PROTEIN 1"/>
    <property type="match status" value="1"/>
</dbReference>
<dbReference type="InterPro" id="IPR011519">
    <property type="entry name" value="UnbV_ASPIC"/>
</dbReference>
<dbReference type="InterPro" id="IPR028994">
    <property type="entry name" value="Integrin_alpha_N"/>
</dbReference>